<dbReference type="EMBL" id="RBNJ01000944">
    <property type="protein sequence ID" value="RUS33776.1"/>
    <property type="molecule type" value="Genomic_DNA"/>
</dbReference>
<comment type="caution">
    <text evidence="1">The sequence shown here is derived from an EMBL/GenBank/DDBJ whole genome shotgun (WGS) entry which is preliminary data.</text>
</comment>
<gene>
    <name evidence="1" type="ORF">BC938DRAFT_483987</name>
</gene>
<proteinExistence type="predicted"/>
<name>A0A433QVI8_9FUNG</name>
<reference evidence="1 2" key="1">
    <citation type="journal article" date="2018" name="New Phytol.">
        <title>Phylogenomics of Endogonaceae and evolution of mycorrhizas within Mucoromycota.</title>
        <authorList>
            <person name="Chang Y."/>
            <person name="Desiro A."/>
            <person name="Na H."/>
            <person name="Sandor L."/>
            <person name="Lipzen A."/>
            <person name="Clum A."/>
            <person name="Barry K."/>
            <person name="Grigoriev I.V."/>
            <person name="Martin F.M."/>
            <person name="Stajich J.E."/>
            <person name="Smith M.E."/>
            <person name="Bonito G."/>
            <person name="Spatafora J.W."/>
        </authorList>
    </citation>
    <scope>NUCLEOTIDE SEQUENCE [LARGE SCALE GENOMIC DNA]</scope>
    <source>
        <strain evidence="1 2">AD002</strain>
    </source>
</reference>
<sequence>MTMIDHYQRIYKVCCTWQASCWFVPFEVGAVRSVVHASKQNLCADDIKAFIADGVTTITLVKEVQSTQKVHIGSSLDVNRH</sequence>
<keyword evidence="2" id="KW-1185">Reference proteome</keyword>
<dbReference type="Proteomes" id="UP000274822">
    <property type="component" value="Unassembled WGS sequence"/>
</dbReference>
<organism evidence="1 2">
    <name type="scientific">Jimgerdemannia flammicorona</name>
    <dbReference type="NCBI Taxonomy" id="994334"/>
    <lineage>
        <taxon>Eukaryota</taxon>
        <taxon>Fungi</taxon>
        <taxon>Fungi incertae sedis</taxon>
        <taxon>Mucoromycota</taxon>
        <taxon>Mucoromycotina</taxon>
        <taxon>Endogonomycetes</taxon>
        <taxon>Endogonales</taxon>
        <taxon>Endogonaceae</taxon>
        <taxon>Jimgerdemannia</taxon>
    </lineage>
</organism>
<protein>
    <submittedName>
        <fullName evidence="1">Uncharacterized protein</fullName>
    </submittedName>
</protein>
<dbReference type="AlphaFoldDB" id="A0A433QVI8"/>
<evidence type="ECO:0000313" key="1">
    <source>
        <dbReference type="EMBL" id="RUS33776.1"/>
    </source>
</evidence>
<accession>A0A433QVI8</accession>
<evidence type="ECO:0000313" key="2">
    <source>
        <dbReference type="Proteomes" id="UP000274822"/>
    </source>
</evidence>